<comment type="caution">
    <text evidence="1">The sequence shown here is derived from an EMBL/GenBank/DDBJ whole genome shotgun (WGS) entry which is preliminary data.</text>
</comment>
<sequence length="121" mass="13502">MIGVYLSTSHLICLKKDKLPCSLSGRCAVATGKLLISDCWNNRVKLLNKDFKVKTHSDMHEVPRSMCSIDECQVDVAVDMTSKHEIIFIMVKKGRLEKTNASASLIIKTTCTSLLVHLHCI</sequence>
<organism evidence="1 2">
    <name type="scientific">Dreissena polymorpha</name>
    <name type="common">Zebra mussel</name>
    <name type="synonym">Mytilus polymorpha</name>
    <dbReference type="NCBI Taxonomy" id="45954"/>
    <lineage>
        <taxon>Eukaryota</taxon>
        <taxon>Metazoa</taxon>
        <taxon>Spiralia</taxon>
        <taxon>Lophotrochozoa</taxon>
        <taxon>Mollusca</taxon>
        <taxon>Bivalvia</taxon>
        <taxon>Autobranchia</taxon>
        <taxon>Heteroconchia</taxon>
        <taxon>Euheterodonta</taxon>
        <taxon>Imparidentia</taxon>
        <taxon>Neoheterodontei</taxon>
        <taxon>Myida</taxon>
        <taxon>Dreissenoidea</taxon>
        <taxon>Dreissenidae</taxon>
        <taxon>Dreissena</taxon>
    </lineage>
</organism>
<gene>
    <name evidence="1" type="ORF">DPMN_004420</name>
</gene>
<dbReference type="EMBL" id="JAIWYP010000001">
    <property type="protein sequence ID" value="KAH3880504.1"/>
    <property type="molecule type" value="Genomic_DNA"/>
</dbReference>
<protein>
    <submittedName>
        <fullName evidence="1">Uncharacterized protein</fullName>
    </submittedName>
</protein>
<dbReference type="Proteomes" id="UP000828390">
    <property type="component" value="Unassembled WGS sequence"/>
</dbReference>
<reference evidence="1" key="1">
    <citation type="journal article" date="2019" name="bioRxiv">
        <title>The Genome of the Zebra Mussel, Dreissena polymorpha: A Resource for Invasive Species Research.</title>
        <authorList>
            <person name="McCartney M.A."/>
            <person name="Auch B."/>
            <person name="Kono T."/>
            <person name="Mallez S."/>
            <person name="Zhang Y."/>
            <person name="Obille A."/>
            <person name="Becker A."/>
            <person name="Abrahante J.E."/>
            <person name="Garbe J."/>
            <person name="Badalamenti J.P."/>
            <person name="Herman A."/>
            <person name="Mangelson H."/>
            <person name="Liachko I."/>
            <person name="Sullivan S."/>
            <person name="Sone E.D."/>
            <person name="Koren S."/>
            <person name="Silverstein K.A.T."/>
            <person name="Beckman K.B."/>
            <person name="Gohl D.M."/>
        </authorList>
    </citation>
    <scope>NUCLEOTIDE SEQUENCE</scope>
    <source>
        <strain evidence="1">Duluth1</strain>
        <tissue evidence="1">Whole animal</tissue>
    </source>
</reference>
<name>A0A9D4MR94_DREPO</name>
<reference evidence="1" key="2">
    <citation type="submission" date="2020-11" db="EMBL/GenBank/DDBJ databases">
        <authorList>
            <person name="McCartney M.A."/>
            <person name="Auch B."/>
            <person name="Kono T."/>
            <person name="Mallez S."/>
            <person name="Becker A."/>
            <person name="Gohl D.M."/>
            <person name="Silverstein K.A.T."/>
            <person name="Koren S."/>
            <person name="Bechman K.B."/>
            <person name="Herman A."/>
            <person name="Abrahante J.E."/>
            <person name="Garbe J."/>
        </authorList>
    </citation>
    <scope>NUCLEOTIDE SEQUENCE</scope>
    <source>
        <strain evidence="1">Duluth1</strain>
        <tissue evidence="1">Whole animal</tissue>
    </source>
</reference>
<dbReference type="AlphaFoldDB" id="A0A9D4MR94"/>
<proteinExistence type="predicted"/>
<keyword evidence="2" id="KW-1185">Reference proteome</keyword>
<accession>A0A9D4MR94</accession>
<evidence type="ECO:0000313" key="2">
    <source>
        <dbReference type="Proteomes" id="UP000828390"/>
    </source>
</evidence>
<evidence type="ECO:0000313" key="1">
    <source>
        <dbReference type="EMBL" id="KAH3880504.1"/>
    </source>
</evidence>